<protein>
    <recommendedName>
        <fullName evidence="3">Aldo/keto reductase</fullName>
    </recommendedName>
</protein>
<evidence type="ECO:0000313" key="2">
    <source>
        <dbReference type="Proteomes" id="UP001366085"/>
    </source>
</evidence>
<name>A0ABU8LM06_9MICO</name>
<dbReference type="EMBL" id="JBBDGN010000011">
    <property type="protein sequence ID" value="MEJ1092362.1"/>
    <property type="molecule type" value="Genomic_DNA"/>
</dbReference>
<dbReference type="SUPFAM" id="SSF51430">
    <property type="entry name" value="NAD(P)-linked oxidoreductase"/>
    <property type="match status" value="1"/>
</dbReference>
<organism evidence="1 2">
    <name type="scientific">Microbacterium istanbulense</name>
    <dbReference type="NCBI Taxonomy" id="3122049"/>
    <lineage>
        <taxon>Bacteria</taxon>
        <taxon>Bacillati</taxon>
        <taxon>Actinomycetota</taxon>
        <taxon>Actinomycetes</taxon>
        <taxon>Micrococcales</taxon>
        <taxon>Microbacteriaceae</taxon>
        <taxon>Microbacterium</taxon>
    </lineage>
</organism>
<dbReference type="Proteomes" id="UP001366085">
    <property type="component" value="Unassembled WGS sequence"/>
</dbReference>
<evidence type="ECO:0008006" key="3">
    <source>
        <dbReference type="Google" id="ProtNLM"/>
    </source>
</evidence>
<reference evidence="1 2" key="1">
    <citation type="submission" date="2024-02" db="EMBL/GenBank/DDBJ databases">
        <authorList>
            <person name="Saticioglu I.B."/>
        </authorList>
    </citation>
    <scope>NUCLEOTIDE SEQUENCE [LARGE SCALE GENOMIC DNA]</scope>
    <source>
        <strain evidence="1 2">Mu-43</strain>
    </source>
</reference>
<accession>A0ABU8LM06</accession>
<dbReference type="Gene3D" id="3.20.20.100">
    <property type="entry name" value="NADP-dependent oxidoreductase domain"/>
    <property type="match status" value="1"/>
</dbReference>
<dbReference type="InterPro" id="IPR036812">
    <property type="entry name" value="NAD(P)_OxRdtase_dom_sf"/>
</dbReference>
<sequence length="50" mass="5079">MSTHPVFTAHNGFALPAVGLGTYRLNGEEGAAAVAAGIDAGYRLVDSAFN</sequence>
<comment type="caution">
    <text evidence="1">The sequence shown here is derived from an EMBL/GenBank/DDBJ whole genome shotgun (WGS) entry which is preliminary data.</text>
</comment>
<proteinExistence type="predicted"/>
<keyword evidence="2" id="KW-1185">Reference proteome</keyword>
<gene>
    <name evidence="1" type="ORF">WDU93_11770</name>
</gene>
<evidence type="ECO:0000313" key="1">
    <source>
        <dbReference type="EMBL" id="MEJ1092362.1"/>
    </source>
</evidence>